<evidence type="ECO:0000256" key="4">
    <source>
        <dbReference type="ARBA" id="ARBA00022786"/>
    </source>
</evidence>
<dbReference type="GO" id="GO:0016579">
    <property type="term" value="P:protein deubiquitination"/>
    <property type="evidence" value="ECO:0007669"/>
    <property type="project" value="InterPro"/>
</dbReference>
<protein>
    <recommendedName>
        <fullName evidence="7">Ubiquitin carboxyl-terminal hydrolase 47</fullName>
        <ecNumber evidence="2">3.4.19.12</ecNumber>
    </recommendedName>
    <alternativeName>
        <fullName evidence="9">Deubiquitinating enzyme 47</fullName>
    </alternativeName>
    <alternativeName>
        <fullName evidence="8">Ubiquitin thioesterase 47</fullName>
    </alternativeName>
    <alternativeName>
        <fullName evidence="10">Ubiquitin-specific-processing protease 47</fullName>
    </alternativeName>
</protein>
<dbReference type="InterPro" id="IPR038765">
    <property type="entry name" value="Papain-like_cys_pep_sf"/>
</dbReference>
<dbReference type="Proteomes" id="UP000838412">
    <property type="component" value="Chromosome 18"/>
</dbReference>
<dbReference type="PANTHER" id="PTHR24006">
    <property type="entry name" value="UBIQUITIN CARBOXYL-TERMINAL HYDROLASE"/>
    <property type="match status" value="1"/>
</dbReference>
<evidence type="ECO:0000256" key="6">
    <source>
        <dbReference type="ARBA" id="ARBA00022807"/>
    </source>
</evidence>
<feature type="compositionally biased region" description="Low complexity" evidence="11">
    <location>
        <begin position="910"/>
        <end position="926"/>
    </location>
</feature>
<dbReference type="PROSITE" id="PS00972">
    <property type="entry name" value="USP_1"/>
    <property type="match status" value="1"/>
</dbReference>
<evidence type="ECO:0000256" key="10">
    <source>
        <dbReference type="ARBA" id="ARBA00032453"/>
    </source>
</evidence>
<evidence type="ECO:0000313" key="16">
    <source>
        <dbReference type="Proteomes" id="UP000838412"/>
    </source>
</evidence>
<feature type="compositionally biased region" description="Polar residues" evidence="11">
    <location>
        <begin position="933"/>
        <end position="964"/>
    </location>
</feature>
<dbReference type="CDD" id="cd02659">
    <property type="entry name" value="peptidase_C19C"/>
    <property type="match status" value="1"/>
</dbReference>
<dbReference type="InterPro" id="IPR045578">
    <property type="entry name" value="USP47_C"/>
</dbReference>
<dbReference type="Pfam" id="PF00443">
    <property type="entry name" value="UCH"/>
    <property type="match status" value="1"/>
</dbReference>
<name>A0A8K0EGZ0_BRALA</name>
<keyword evidence="3" id="KW-0645">Protease</keyword>
<organism evidence="15 16">
    <name type="scientific">Branchiostoma lanceolatum</name>
    <name type="common">Common lancelet</name>
    <name type="synonym">Amphioxus lanceolatum</name>
    <dbReference type="NCBI Taxonomy" id="7740"/>
    <lineage>
        <taxon>Eukaryota</taxon>
        <taxon>Metazoa</taxon>
        <taxon>Chordata</taxon>
        <taxon>Cephalochordata</taxon>
        <taxon>Leptocardii</taxon>
        <taxon>Amphioxiformes</taxon>
        <taxon>Branchiostomatidae</taxon>
        <taxon>Branchiostoma</taxon>
    </lineage>
</organism>
<evidence type="ECO:0000256" key="5">
    <source>
        <dbReference type="ARBA" id="ARBA00022801"/>
    </source>
</evidence>
<evidence type="ECO:0000259" key="14">
    <source>
        <dbReference type="Pfam" id="PF19718"/>
    </source>
</evidence>
<evidence type="ECO:0000256" key="3">
    <source>
        <dbReference type="ARBA" id="ARBA00022670"/>
    </source>
</evidence>
<gene>
    <name evidence="15" type="primary">USP47</name>
    <name evidence="15" type="ORF">BLAG_LOCUS11248</name>
</gene>
<evidence type="ECO:0000256" key="8">
    <source>
        <dbReference type="ARBA" id="ARBA00029910"/>
    </source>
</evidence>
<dbReference type="SUPFAM" id="SSF54001">
    <property type="entry name" value="Cysteine proteinases"/>
    <property type="match status" value="1"/>
</dbReference>
<dbReference type="GO" id="GO:0004843">
    <property type="term" value="F:cysteine-type deubiquitinase activity"/>
    <property type="evidence" value="ECO:0007669"/>
    <property type="project" value="UniProtKB-EC"/>
</dbReference>
<evidence type="ECO:0000256" key="1">
    <source>
        <dbReference type="ARBA" id="ARBA00000707"/>
    </source>
</evidence>
<feature type="region of interest" description="Disordered" evidence="11">
    <location>
        <begin position="424"/>
        <end position="451"/>
    </location>
</feature>
<dbReference type="EMBL" id="OV696703">
    <property type="protein sequence ID" value="CAH1250572.1"/>
    <property type="molecule type" value="Genomic_DNA"/>
</dbReference>
<keyword evidence="5" id="KW-0378">Hydrolase</keyword>
<keyword evidence="4" id="KW-0833">Ubl conjugation pathway</keyword>
<dbReference type="OrthoDB" id="289038at2759"/>
<comment type="catalytic activity">
    <reaction evidence="1">
        <text>Thiol-dependent hydrolysis of ester, thioester, amide, peptide and isopeptide bonds formed by the C-terminal Gly of ubiquitin (a 76-residue protein attached to proteins as an intracellular targeting signal).</text>
        <dbReference type="EC" id="3.4.19.12"/>
    </reaction>
</comment>
<dbReference type="InterPro" id="IPR029071">
    <property type="entry name" value="Ubiquitin-like_domsf"/>
</dbReference>
<dbReference type="PANTHER" id="PTHR24006:SF702">
    <property type="entry name" value="UBIQUITIN CARBOXYL-TERMINAL HYDROLASE 47"/>
    <property type="match status" value="1"/>
</dbReference>
<feature type="domain" description="Ubiquitin carboxyl-terminal hydrolase 47 C-terminal" evidence="14">
    <location>
        <begin position="1083"/>
        <end position="1322"/>
    </location>
</feature>
<dbReference type="InterPro" id="IPR001394">
    <property type="entry name" value="Peptidase_C19_UCH"/>
</dbReference>
<reference evidence="15" key="1">
    <citation type="submission" date="2022-01" db="EMBL/GenBank/DDBJ databases">
        <authorList>
            <person name="Braso-Vives M."/>
        </authorList>
    </citation>
    <scope>NUCLEOTIDE SEQUENCE</scope>
</reference>
<proteinExistence type="predicted"/>
<feature type="region of interest" description="Disordered" evidence="11">
    <location>
        <begin position="136"/>
        <end position="158"/>
    </location>
</feature>
<dbReference type="Gene3D" id="3.90.70.10">
    <property type="entry name" value="Cysteine proteinases"/>
    <property type="match status" value="1"/>
</dbReference>
<sequence length="1333" mass="151607">MLPVEGKQVVATEMVCAADEPKMLCLVRDMCTVNYSRSRITLNLPASTTMCSLYNEVAQHANYIPGTFLLQWERGGKDGGDMVDVQEDSKDTLFQLGLLPDNKRNHFVINEKDEQPPQSTIQEDDDTVGDALAISESQATGSTDSTSTYGPVYGPSPNPSTDYSTYSYASALIKSDTGYVGLVNQAMTCYLNSLLQTLYMTPEFRNAVYKWEFDGAEDEEARSIPSQLQKLFIQLQTSKKRAVETTDITRSFGWDSSDAWQQHDVQELCRVMFDALETKWKNTDQKNLINELYQGRLKDYVRCLECGNESARMDAFLDIPLTVRPFGATHAYGNVQDALEAFVQPETLDGSNQYFCEKCNKKCDAHKGLKIVKFPYLLTMQLKRFDFDYNTMQRIKLNDKMTFPEILNLNSFITDDTETIQSKTDVDDTLSASGSSAEDDTGLRNHTGETQDDMVDEGIDIEQNTAVINDRNRKEQQAKGPYMYELFSIMIHSGSAAGGHYYAYIKSFRDGQWYSFNDQHVTKITYDDIRKTYGGSGSHRGYYSGAFASSTNAYMLMYRQIETKRNTLPIELSDLPEHIKKLVHKLHDREEHERRQREMDKAMCKIKLFCVHPESKKLLEGRLEVHKDKTLAEATEIAWKMFNLDPVIALDQCRLVKYDEFHDTLERSYEGEEETPMGVLLGGVKSTYIFDLLLETRRPDQKFQKYKTGGTTVKVHVVDLESETVSPPITVRAYLNQTVSEFKNQLAQATGLPAANMRVVFERYYNELRLLTVANKTLKAEGFMRSNKVFVECSESQDSLLPLPQSKMWYLLDRYANTIRVYITLPTESAKLRERMSAKKETELEVLIDTETEHMRHCSTQQPGSESNQTVAAQNGSQTVANQDSSAPQCNMVDSNKLSEEEEDERTCTDEPTTVDAATAQDSADSQTDRTAEWNNSAGGPWQSDGSGSNGETETDSCYNSNGGDQDEGGVSGEEAETEVPPPFHRQPYYFHAEYSTVPVPVGGDPAQEVLIAHLDKRISLGALKKELEPFVGVTGENFKVYRSYANNQEFESVRLNENLSQFGDDCKVTIRLGRALRKGEYRVKIYQLMVNDPEPCKFLLDWVVAKGMTVLQSKEDILPQLRDQCGLDIPLDRCRLRKKTWKNPGTIFLDWQVYEDDIPVFSNWEVFLQVLEEPEAMVSMQQIAVFVRRWFPTEYKLGPFQEIIIEGQNVEELKERIAEVSGLPVERVQFAKGRGTFPCDVSLLEIHTDLEWDPSVQALNTWPLYICDDGSVLFYRDSEETLAALSDDQRRDLQRKENTRLNKTGSRISYSPRKERALKIYTDNSKSTDKRS</sequence>
<evidence type="ECO:0000259" key="12">
    <source>
        <dbReference type="Pfam" id="PF00443"/>
    </source>
</evidence>
<dbReference type="InterPro" id="IPR018200">
    <property type="entry name" value="USP_CS"/>
</dbReference>
<keyword evidence="6" id="KW-0788">Thiol protease</keyword>
<feature type="compositionally biased region" description="Polar residues" evidence="11">
    <location>
        <begin position="858"/>
        <end position="896"/>
    </location>
</feature>
<dbReference type="GO" id="GO:0005634">
    <property type="term" value="C:nucleus"/>
    <property type="evidence" value="ECO:0007669"/>
    <property type="project" value="TreeGrafter"/>
</dbReference>
<dbReference type="GO" id="GO:0006508">
    <property type="term" value="P:proteolysis"/>
    <property type="evidence" value="ECO:0007669"/>
    <property type="project" value="UniProtKB-KW"/>
</dbReference>
<feature type="region of interest" description="Disordered" evidence="11">
    <location>
        <begin position="855"/>
        <end position="983"/>
    </location>
</feature>
<feature type="compositionally biased region" description="Polar residues" evidence="11">
    <location>
        <begin position="136"/>
        <end position="149"/>
    </location>
</feature>
<dbReference type="SUPFAM" id="SSF54236">
    <property type="entry name" value="Ubiquitin-like"/>
    <property type="match status" value="1"/>
</dbReference>
<dbReference type="Pfam" id="PF14560">
    <property type="entry name" value="Ubiquitin_2"/>
    <property type="match status" value="1"/>
</dbReference>
<evidence type="ECO:0000256" key="11">
    <source>
        <dbReference type="SAM" id="MobiDB-lite"/>
    </source>
</evidence>
<dbReference type="EC" id="3.4.19.12" evidence="2"/>
<evidence type="ECO:0000256" key="7">
    <source>
        <dbReference type="ARBA" id="ARBA00026136"/>
    </source>
</evidence>
<dbReference type="InterPro" id="IPR050164">
    <property type="entry name" value="Peptidase_C19"/>
</dbReference>
<evidence type="ECO:0000256" key="2">
    <source>
        <dbReference type="ARBA" id="ARBA00012759"/>
    </source>
</evidence>
<dbReference type="InterPro" id="IPR000626">
    <property type="entry name" value="Ubiquitin-like_dom"/>
</dbReference>
<accession>A0A8K0EGZ0</accession>
<dbReference type="CDD" id="cd17039">
    <property type="entry name" value="Ubl_ubiquitin_like"/>
    <property type="match status" value="1"/>
</dbReference>
<evidence type="ECO:0000256" key="9">
    <source>
        <dbReference type="ARBA" id="ARBA00030277"/>
    </source>
</evidence>
<evidence type="ECO:0000313" key="15">
    <source>
        <dbReference type="EMBL" id="CAH1250572.1"/>
    </source>
</evidence>
<dbReference type="PROSITE" id="PS00973">
    <property type="entry name" value="USP_2"/>
    <property type="match status" value="1"/>
</dbReference>
<dbReference type="GO" id="GO:0005829">
    <property type="term" value="C:cytosol"/>
    <property type="evidence" value="ECO:0007669"/>
    <property type="project" value="TreeGrafter"/>
</dbReference>
<feature type="domain" description="Ubiquitin-like" evidence="13">
    <location>
        <begin position="713"/>
        <end position="761"/>
    </location>
</feature>
<feature type="domain" description="Peptidase C19 ubiquitin carboxyl-terminal hydrolase" evidence="12">
    <location>
        <begin position="180"/>
        <end position="558"/>
    </location>
</feature>
<keyword evidence="16" id="KW-1185">Reference proteome</keyword>
<dbReference type="Pfam" id="PF19718">
    <property type="entry name" value="USP47_C"/>
    <property type="match status" value="1"/>
</dbReference>
<dbReference type="Pfam" id="PF25985">
    <property type="entry name" value="Ubiquitin_USP47_N"/>
    <property type="match status" value="1"/>
</dbReference>
<evidence type="ECO:0000259" key="13">
    <source>
        <dbReference type="Pfam" id="PF14560"/>
    </source>
</evidence>